<feature type="region of interest" description="Disordered" evidence="6">
    <location>
        <begin position="1243"/>
        <end position="1281"/>
    </location>
</feature>
<feature type="compositionally biased region" description="Polar residues" evidence="6">
    <location>
        <begin position="891"/>
        <end position="908"/>
    </location>
</feature>
<dbReference type="GO" id="GO:0005634">
    <property type="term" value="C:nucleus"/>
    <property type="evidence" value="ECO:0007669"/>
    <property type="project" value="UniProtKB-SubCell"/>
</dbReference>
<dbReference type="Proteomes" id="UP000677803">
    <property type="component" value="Unassembled WGS sequence"/>
</dbReference>
<protein>
    <submittedName>
        <fullName evidence="7">(Atlantic silverside) hypothetical protein</fullName>
    </submittedName>
</protein>
<feature type="compositionally biased region" description="Polar residues" evidence="6">
    <location>
        <begin position="732"/>
        <end position="754"/>
    </location>
</feature>
<feature type="compositionally biased region" description="Polar residues" evidence="6">
    <location>
        <begin position="512"/>
        <end position="578"/>
    </location>
</feature>
<keyword evidence="3 5" id="KW-0175">Coiled coil</keyword>
<feature type="compositionally biased region" description="Basic and acidic residues" evidence="6">
    <location>
        <begin position="654"/>
        <end position="671"/>
    </location>
</feature>
<feature type="region of interest" description="Disordered" evidence="6">
    <location>
        <begin position="465"/>
        <end position="865"/>
    </location>
</feature>
<organism evidence="7 8">
    <name type="scientific">Menidia menidia</name>
    <name type="common">Atlantic silverside</name>
    <dbReference type="NCBI Taxonomy" id="238744"/>
    <lineage>
        <taxon>Eukaryota</taxon>
        <taxon>Metazoa</taxon>
        <taxon>Chordata</taxon>
        <taxon>Craniata</taxon>
        <taxon>Vertebrata</taxon>
        <taxon>Euteleostomi</taxon>
        <taxon>Actinopterygii</taxon>
        <taxon>Neopterygii</taxon>
        <taxon>Teleostei</taxon>
        <taxon>Neoteleostei</taxon>
        <taxon>Acanthomorphata</taxon>
        <taxon>Ovalentaria</taxon>
        <taxon>Atherinomorphae</taxon>
        <taxon>Atheriniformes</taxon>
        <taxon>Atherinopsidae</taxon>
        <taxon>Menidiinae</taxon>
        <taxon>Menidia</taxon>
    </lineage>
</organism>
<evidence type="ECO:0000256" key="6">
    <source>
        <dbReference type="SAM" id="MobiDB-lite"/>
    </source>
</evidence>
<dbReference type="InterPro" id="IPR051293">
    <property type="entry name" value="MTUS1/CCDC69"/>
</dbReference>
<feature type="compositionally biased region" description="Low complexity" evidence="6">
    <location>
        <begin position="1251"/>
        <end position="1270"/>
    </location>
</feature>
<evidence type="ECO:0000256" key="3">
    <source>
        <dbReference type="ARBA" id="ARBA00023054"/>
    </source>
</evidence>
<dbReference type="PANTHER" id="PTHR24200:SF7">
    <property type="entry name" value="MICROTUBULE-ASSOCIATED TUMOR SUPPRESSOR 1"/>
    <property type="match status" value="1"/>
</dbReference>
<feature type="compositionally biased region" description="Polar residues" evidence="6">
    <location>
        <begin position="466"/>
        <end position="478"/>
    </location>
</feature>
<evidence type="ECO:0000256" key="4">
    <source>
        <dbReference type="ARBA" id="ARBA00023242"/>
    </source>
</evidence>
<dbReference type="OrthoDB" id="10038993at2759"/>
<feature type="compositionally biased region" description="Basic and acidic residues" evidence="6">
    <location>
        <begin position="718"/>
        <end position="731"/>
    </location>
</feature>
<keyword evidence="4" id="KW-0539">Nucleus</keyword>
<dbReference type="PANTHER" id="PTHR24200">
    <property type="entry name" value="TOUCAN, ISOFORM A"/>
    <property type="match status" value="1"/>
</dbReference>
<evidence type="ECO:0000256" key="1">
    <source>
        <dbReference type="ARBA" id="ARBA00004123"/>
    </source>
</evidence>
<feature type="compositionally biased region" description="Polar residues" evidence="6">
    <location>
        <begin position="838"/>
        <end position="847"/>
    </location>
</feature>
<name>A0A8S4BMK4_9TELE</name>
<feature type="coiled-coil region" evidence="5">
    <location>
        <begin position="943"/>
        <end position="1211"/>
    </location>
</feature>
<comment type="similarity">
    <text evidence="2">Belongs to the MTUS1 family.</text>
</comment>
<accession>A0A8S4BMK4</accession>
<evidence type="ECO:0000256" key="2">
    <source>
        <dbReference type="ARBA" id="ARBA00007585"/>
    </source>
</evidence>
<sequence>ELFRETAYRLLLQACVVKVTLLKGGGKNYAKDCKGGGHALSGAAVIDASLILNTRRGKELLFSPDTHYLLVSPDSSCSISYQGEIQASSSPNINMERCFNESSTVGNIENAALAQDDLLCVITSNMDQTFIATPVNDRIGVWSEGLNHLSNGQTDGEEMSPDSVGSDRQLSSCETSCRGSSENDCCSLSSGEMLIRSNSFCLEEQSLIVISSLDESSLSSAASRLLVPADNNQLSTTLPDAWETSPKTVTEQDLGHPCLGVTFTQADSLEFLSEENDKAPSNSIVALPSEREGGLLMTFICESSADQGASSARAETEPTSNLLGPFTPEHGKTFMSPIQGNDEDIHTSTPVQNTGNKIPSLPSLSPCVENVSNPANQLVKRQQISLRPKQHAAAGLPFSPSKIKKIEMEKNSKVNLPGGKTKVLIKAPHQVTVPGQALALLQKPLTGFSKLKEINRRANVRISPTKVMSSSTGASATSKLLHDAHGQVSTRAAKLSVTNKESGGRNVIHGQGKTTACPSDHLSTASGHRSAVPSTNSSPDTVGASSSQPSDASTQCASSLEKSPTRSSQTDPKTTAQKHASDQIEVRSGSALGQGKPLVRKARPRCSSESSSTSRPPKKRTTLRVTTSFSVRKAEANQSLSKPASVNCPTQNKQVEKTRRSSDDSPREVKKISLVAEANKSTTAGDSCDEKNRSSQSRSSPKQRRVPASPRPSALSARQREFTLGRVDSRISRTTGTPRFQRSNAGSQRAQDIQESPAGIKPQLNGSWPPKTPSRPTAMGPPPTPAWRQAGKSLGPSRGLSDSSESGPSTRSTAVSGGAAQRPTPLKQVLKARLISTPGKNSGTTLTPACKPAASTGKGAPNSTVTPLRRTTVARFVRPISSGLVDKNKSKATSRQQPSQSTGPQNVVQAKAAQCERKDHDPQQLQQLLTASNCRFQALTIVLQQTLAERDEAKKQSRELSQELLNLRGELVSSAHSSERLEKEKKELRAALDEALQRLQEEHQKEQTELEQRLQAFYQDEWEKVRLTYQEEANKCKTLIQQQMEDLKANHEVMKLELQSSHSQQLQRVQQQYERKLEELREVHKQELQSLDKTLKDAEAALSGKIQNLTMENNALIEKLAAEERRRKLSENSQKDSHTLYLEQELESLKVVLEIKNDQLHQQEKKLMEINKLTEKNVKLDESLKKVQQENEDLKARMERHAALSRQLSTEQAMLQESLQKESKVNKRLSMENEELLWKLHNGDLNSPRKLSPTSTSPSHSFSLHSPRSSDLFSSPPVSPR</sequence>
<feature type="compositionally biased region" description="Polar residues" evidence="6">
    <location>
        <begin position="623"/>
        <end position="653"/>
    </location>
</feature>
<dbReference type="GO" id="GO:0008017">
    <property type="term" value="F:microtubule binding"/>
    <property type="evidence" value="ECO:0007669"/>
    <property type="project" value="TreeGrafter"/>
</dbReference>
<reference evidence="7" key="1">
    <citation type="submission" date="2021-05" db="EMBL/GenBank/DDBJ databases">
        <authorList>
            <person name="Tigano A."/>
        </authorList>
    </citation>
    <scope>NUCLEOTIDE SEQUENCE</scope>
</reference>
<evidence type="ECO:0000313" key="8">
    <source>
        <dbReference type="Proteomes" id="UP000677803"/>
    </source>
</evidence>
<feature type="region of interest" description="Disordered" evidence="6">
    <location>
        <begin position="879"/>
        <end position="919"/>
    </location>
</feature>
<evidence type="ECO:0000313" key="7">
    <source>
        <dbReference type="EMBL" id="CAG5992645.1"/>
    </source>
</evidence>
<gene>
    <name evidence="7" type="ORF">MMEN_LOCUS17689</name>
</gene>
<comment type="subcellular location">
    <subcellularLocation>
        <location evidence="1">Nucleus</location>
    </subcellularLocation>
</comment>
<feature type="compositionally biased region" description="Low complexity" evidence="6">
    <location>
        <begin position="605"/>
        <end position="615"/>
    </location>
</feature>
<dbReference type="GO" id="GO:0005737">
    <property type="term" value="C:cytoplasm"/>
    <property type="evidence" value="ECO:0007669"/>
    <property type="project" value="TreeGrafter"/>
</dbReference>
<evidence type="ECO:0000256" key="5">
    <source>
        <dbReference type="SAM" id="Coils"/>
    </source>
</evidence>
<feature type="compositionally biased region" description="Polar residues" evidence="6">
    <location>
        <begin position="800"/>
        <end position="815"/>
    </location>
</feature>
<feature type="region of interest" description="Disordered" evidence="6">
    <location>
        <begin position="308"/>
        <end position="328"/>
    </location>
</feature>
<keyword evidence="8" id="KW-1185">Reference proteome</keyword>
<proteinExistence type="inferred from homology"/>
<dbReference type="EMBL" id="CAJRST010036666">
    <property type="protein sequence ID" value="CAG5992645.1"/>
    <property type="molecule type" value="Genomic_DNA"/>
</dbReference>
<comment type="caution">
    <text evidence="7">The sequence shown here is derived from an EMBL/GenBank/DDBJ whole genome shotgun (WGS) entry which is preliminary data.</text>
</comment>
<feature type="non-terminal residue" evidence="7">
    <location>
        <position position="1"/>
    </location>
</feature>